<dbReference type="InterPro" id="IPR052411">
    <property type="entry name" value="c-mor_Regulatory_Protein"/>
</dbReference>
<keyword evidence="2" id="KW-1185">Reference proteome</keyword>
<proteinExistence type="predicted"/>
<dbReference type="PANTHER" id="PTHR37812:SF1">
    <property type="entry name" value="MU-LIKE PROPHAGE FLUMU PROTEIN C"/>
    <property type="match status" value="1"/>
</dbReference>
<sequence length="86" mass="10012">MSYVKAINILPEELIKELQKYVDGETLYIPKKHYQKWGTRSGGRKAIDERNASMKDDFKRGKTIGQLADDYFLSPETVKKIVYVKK</sequence>
<dbReference type="NCBIfam" id="NF040785">
    <property type="entry name" value="CD3324_fam"/>
    <property type="match status" value="1"/>
</dbReference>
<dbReference type="InterPro" id="IPR009057">
    <property type="entry name" value="Homeodomain-like_sf"/>
</dbReference>
<dbReference type="AlphaFoldDB" id="A0A220TYE8"/>
<name>A0A220TYE8_9BACI</name>
<dbReference type="Proteomes" id="UP000198312">
    <property type="component" value="Chromosome"/>
</dbReference>
<dbReference type="EMBL" id="CP022315">
    <property type="protein sequence ID" value="ASK60770.1"/>
    <property type="molecule type" value="Genomic_DNA"/>
</dbReference>
<gene>
    <name evidence="1" type="ORF">CFK37_00385</name>
</gene>
<protein>
    <recommendedName>
        <fullName evidence="3">Mor transcription activator domain-containing protein</fullName>
    </recommendedName>
</protein>
<dbReference type="RefSeq" id="WP_089060047.1">
    <property type="nucleotide sequence ID" value="NZ_CP022315.1"/>
</dbReference>
<accession>A0A220TYE8</accession>
<evidence type="ECO:0000313" key="1">
    <source>
        <dbReference type="EMBL" id="ASK60770.1"/>
    </source>
</evidence>
<reference evidence="1 2" key="1">
    <citation type="submission" date="2017-07" db="EMBL/GenBank/DDBJ databases">
        <title>Virgibacillus sp. LM2416.</title>
        <authorList>
            <person name="Tak E.J."/>
            <person name="Bae J.-W."/>
        </authorList>
    </citation>
    <scope>NUCLEOTIDE SEQUENCE [LARGE SCALE GENOMIC DNA]</scope>
    <source>
        <strain evidence="1 2">LM2416</strain>
    </source>
</reference>
<dbReference type="KEGG" id="vil:CFK37_00385"/>
<evidence type="ECO:0000313" key="2">
    <source>
        <dbReference type="Proteomes" id="UP000198312"/>
    </source>
</evidence>
<organism evidence="1 2">
    <name type="scientific">Virgibacillus phasianinus</name>
    <dbReference type="NCBI Taxonomy" id="2017483"/>
    <lineage>
        <taxon>Bacteria</taxon>
        <taxon>Bacillati</taxon>
        <taxon>Bacillota</taxon>
        <taxon>Bacilli</taxon>
        <taxon>Bacillales</taxon>
        <taxon>Bacillaceae</taxon>
        <taxon>Virgibacillus</taxon>
    </lineage>
</organism>
<dbReference type="OrthoDB" id="9800398at2"/>
<dbReference type="SUPFAM" id="SSF46689">
    <property type="entry name" value="Homeodomain-like"/>
    <property type="match status" value="1"/>
</dbReference>
<evidence type="ECO:0008006" key="3">
    <source>
        <dbReference type="Google" id="ProtNLM"/>
    </source>
</evidence>
<dbReference type="InterPro" id="IPR049739">
    <property type="entry name" value="YraL-like"/>
</dbReference>
<dbReference type="PANTHER" id="PTHR37812">
    <property type="entry name" value="MU-LIKE PROPHAGE FLUMU PROTEIN C"/>
    <property type="match status" value="1"/>
</dbReference>